<dbReference type="OrthoDB" id="1742170at2759"/>
<name>A0A5B6UUB9_9ROSI</name>
<organism evidence="1 2">
    <name type="scientific">Gossypium australe</name>
    <dbReference type="NCBI Taxonomy" id="47621"/>
    <lineage>
        <taxon>Eukaryota</taxon>
        <taxon>Viridiplantae</taxon>
        <taxon>Streptophyta</taxon>
        <taxon>Embryophyta</taxon>
        <taxon>Tracheophyta</taxon>
        <taxon>Spermatophyta</taxon>
        <taxon>Magnoliopsida</taxon>
        <taxon>eudicotyledons</taxon>
        <taxon>Gunneridae</taxon>
        <taxon>Pentapetalae</taxon>
        <taxon>rosids</taxon>
        <taxon>malvids</taxon>
        <taxon>Malvales</taxon>
        <taxon>Malvaceae</taxon>
        <taxon>Malvoideae</taxon>
        <taxon>Gossypium</taxon>
    </lineage>
</organism>
<gene>
    <name evidence="1" type="ORF">EPI10_026436</name>
</gene>
<dbReference type="AlphaFoldDB" id="A0A5B6UUB9"/>
<keyword evidence="2" id="KW-1185">Reference proteome</keyword>
<dbReference type="EMBL" id="SMMG02000009">
    <property type="protein sequence ID" value="KAA3459702.1"/>
    <property type="molecule type" value="Genomic_DNA"/>
</dbReference>
<comment type="caution">
    <text evidence="1">The sequence shown here is derived from an EMBL/GenBank/DDBJ whole genome shotgun (WGS) entry which is preliminary data.</text>
</comment>
<protein>
    <submittedName>
        <fullName evidence="1">Purple acid phosphatase 17-like</fullName>
    </submittedName>
</protein>
<evidence type="ECO:0000313" key="1">
    <source>
        <dbReference type="EMBL" id="KAA3459702.1"/>
    </source>
</evidence>
<sequence>MGNQCQWHLWFVLAITCFVSQNYVAGELERVHLKAQPRNGNSSKGDGFLGFLVVGDWGRKGAFNQSRVAFQSNIEDYSLSSLIHVSVKNIVVE</sequence>
<dbReference type="Proteomes" id="UP000325315">
    <property type="component" value="Unassembled WGS sequence"/>
</dbReference>
<reference evidence="2" key="1">
    <citation type="journal article" date="2019" name="Plant Biotechnol. J.">
        <title>Genome sequencing of the Australian wild diploid species Gossypium australe highlights disease resistance and delayed gland morphogenesis.</title>
        <authorList>
            <person name="Cai Y."/>
            <person name="Cai X."/>
            <person name="Wang Q."/>
            <person name="Wang P."/>
            <person name="Zhang Y."/>
            <person name="Cai C."/>
            <person name="Xu Y."/>
            <person name="Wang K."/>
            <person name="Zhou Z."/>
            <person name="Wang C."/>
            <person name="Geng S."/>
            <person name="Li B."/>
            <person name="Dong Q."/>
            <person name="Hou Y."/>
            <person name="Wang H."/>
            <person name="Ai P."/>
            <person name="Liu Z."/>
            <person name="Yi F."/>
            <person name="Sun M."/>
            <person name="An G."/>
            <person name="Cheng J."/>
            <person name="Zhang Y."/>
            <person name="Shi Q."/>
            <person name="Xie Y."/>
            <person name="Shi X."/>
            <person name="Chang Y."/>
            <person name="Huang F."/>
            <person name="Chen Y."/>
            <person name="Hong S."/>
            <person name="Mi L."/>
            <person name="Sun Q."/>
            <person name="Zhang L."/>
            <person name="Zhou B."/>
            <person name="Peng R."/>
            <person name="Zhang X."/>
            <person name="Liu F."/>
        </authorList>
    </citation>
    <scope>NUCLEOTIDE SEQUENCE [LARGE SCALE GENOMIC DNA]</scope>
    <source>
        <strain evidence="2">cv. PA1801</strain>
    </source>
</reference>
<proteinExistence type="predicted"/>
<accession>A0A5B6UUB9</accession>
<evidence type="ECO:0000313" key="2">
    <source>
        <dbReference type="Proteomes" id="UP000325315"/>
    </source>
</evidence>